<evidence type="ECO:0000313" key="3">
    <source>
        <dbReference type="Proteomes" id="UP001372834"/>
    </source>
</evidence>
<keyword evidence="1" id="KW-0812">Transmembrane</keyword>
<proteinExistence type="predicted"/>
<evidence type="ECO:0000256" key="1">
    <source>
        <dbReference type="SAM" id="Phobius"/>
    </source>
</evidence>
<comment type="caution">
    <text evidence="2">The sequence shown here is derived from an EMBL/GenBank/DDBJ whole genome shotgun (WGS) entry which is preliminary data.</text>
</comment>
<dbReference type="Proteomes" id="UP001372834">
    <property type="component" value="Unassembled WGS sequence"/>
</dbReference>
<evidence type="ECO:0000313" key="2">
    <source>
        <dbReference type="EMBL" id="KAK6644131.1"/>
    </source>
</evidence>
<protein>
    <submittedName>
        <fullName evidence="2">Uncharacterized protein</fullName>
    </submittedName>
</protein>
<accession>A0AAN8SFW0</accession>
<organism evidence="2 3">
    <name type="scientific">Polyplax serrata</name>
    <name type="common">Common mouse louse</name>
    <dbReference type="NCBI Taxonomy" id="468196"/>
    <lineage>
        <taxon>Eukaryota</taxon>
        <taxon>Metazoa</taxon>
        <taxon>Ecdysozoa</taxon>
        <taxon>Arthropoda</taxon>
        <taxon>Hexapoda</taxon>
        <taxon>Insecta</taxon>
        <taxon>Pterygota</taxon>
        <taxon>Neoptera</taxon>
        <taxon>Paraneoptera</taxon>
        <taxon>Psocodea</taxon>
        <taxon>Troctomorpha</taxon>
        <taxon>Phthiraptera</taxon>
        <taxon>Anoplura</taxon>
        <taxon>Polyplacidae</taxon>
        <taxon>Polyplax</taxon>
    </lineage>
</organism>
<dbReference type="AlphaFoldDB" id="A0AAN8SFW0"/>
<feature type="transmembrane region" description="Helical" evidence="1">
    <location>
        <begin position="130"/>
        <end position="152"/>
    </location>
</feature>
<keyword evidence="1" id="KW-0472">Membrane</keyword>
<keyword evidence="1" id="KW-1133">Transmembrane helix</keyword>
<feature type="transmembrane region" description="Helical" evidence="1">
    <location>
        <begin position="22"/>
        <end position="40"/>
    </location>
</feature>
<reference evidence="2 3" key="1">
    <citation type="submission" date="2023-10" db="EMBL/GenBank/DDBJ databases">
        <title>Genomes of two closely related lineages of the louse Polyplax serrata with different host specificities.</title>
        <authorList>
            <person name="Martinu J."/>
            <person name="Tarabai H."/>
            <person name="Stefka J."/>
            <person name="Hypsa V."/>
        </authorList>
    </citation>
    <scope>NUCLEOTIDE SEQUENCE [LARGE SCALE GENOMIC DNA]</scope>
    <source>
        <strain evidence="2">HR10_N</strain>
    </source>
</reference>
<feature type="transmembrane region" description="Helical" evidence="1">
    <location>
        <begin position="82"/>
        <end position="104"/>
    </location>
</feature>
<name>A0AAN8SFW0_POLSC</name>
<feature type="transmembrane region" description="Helical" evidence="1">
    <location>
        <begin position="52"/>
        <end position="70"/>
    </location>
</feature>
<sequence length="204" mass="23316">MGCCYELTTGCCGSSVRNTACIAFWSYIIFGSYITAFVFTNTCYPPFYIPDYSFGGSGAALTVISFLAACTIDLKKCQALRAIMGLLVVLSYSFTVVSCYYYTIVRWDDVMVTLLTKTIRSNMYMDEPDFLWFTLVIINCVISPFFLIYLIYVASFMFHEWKSHLFTSGYANNEFFSALPPTMTIPKDSYSTRNYKPYPVQVRH</sequence>
<gene>
    <name evidence="2" type="ORF">RUM43_000398</name>
</gene>
<dbReference type="EMBL" id="JAWJWE010000001">
    <property type="protein sequence ID" value="KAK6644131.1"/>
    <property type="molecule type" value="Genomic_DNA"/>
</dbReference>